<dbReference type="NCBIfam" id="TIGR03330">
    <property type="entry name" value="SAM_DCase_Bsu"/>
    <property type="match status" value="1"/>
</dbReference>
<keyword evidence="6" id="KW-0620">Polyamine biosynthesis</keyword>
<name>A0ABN1XV28_9PSEU</name>
<evidence type="ECO:0000256" key="6">
    <source>
        <dbReference type="ARBA" id="ARBA00023115"/>
    </source>
</evidence>
<evidence type="ECO:0000256" key="8">
    <source>
        <dbReference type="ARBA" id="ARBA00023239"/>
    </source>
</evidence>
<dbReference type="Gene3D" id="3.60.90.10">
    <property type="entry name" value="S-adenosylmethionine decarboxylase"/>
    <property type="match status" value="1"/>
</dbReference>
<dbReference type="PANTHER" id="PTHR33866">
    <property type="entry name" value="S-ADENOSYLMETHIONINE DECARBOXYLASE PROENZYME"/>
    <property type="match status" value="1"/>
</dbReference>
<sequence length="126" mass="13822">MSDFAFAGTHVIADVSEIDLATLTDEQLLLDGLLRGITRSGATLCGMQTKRFEPTGMTAIFLLSESHVSIHTYPEQRSLFFDAFTCGDHCMPETILTELLASLGECRHRADIVGRGDHTRAHLMPA</sequence>
<dbReference type="EMBL" id="BAAAJK010000011">
    <property type="protein sequence ID" value="GAA1390763.1"/>
    <property type="molecule type" value="Genomic_DNA"/>
</dbReference>
<comment type="cofactor">
    <cofactor evidence="1">
        <name>pyruvate</name>
        <dbReference type="ChEBI" id="CHEBI:15361"/>
    </cofactor>
</comment>
<evidence type="ECO:0000256" key="1">
    <source>
        <dbReference type="ARBA" id="ARBA00001928"/>
    </source>
</evidence>
<proteinExistence type="predicted"/>
<keyword evidence="3" id="KW-0210">Decarboxylase</keyword>
<dbReference type="Proteomes" id="UP001501414">
    <property type="component" value="Unassembled WGS sequence"/>
</dbReference>
<dbReference type="SUPFAM" id="SSF56276">
    <property type="entry name" value="S-adenosylmethionine decarboxylase"/>
    <property type="match status" value="1"/>
</dbReference>
<evidence type="ECO:0000256" key="3">
    <source>
        <dbReference type="ARBA" id="ARBA00022793"/>
    </source>
</evidence>
<dbReference type="InterPro" id="IPR017716">
    <property type="entry name" value="S-AdoMet_deCOase_pro-enz"/>
</dbReference>
<gene>
    <name evidence="11" type="primary">speD</name>
    <name evidence="11" type="ORF">GCM10009613_32030</name>
</gene>
<dbReference type="InterPro" id="IPR003826">
    <property type="entry name" value="AdoMetDC_fam_prok"/>
</dbReference>
<evidence type="ECO:0000313" key="12">
    <source>
        <dbReference type="Proteomes" id="UP001501414"/>
    </source>
</evidence>
<dbReference type="RefSeq" id="WP_344023131.1">
    <property type="nucleotide sequence ID" value="NZ_BAAAJK010000011.1"/>
</dbReference>
<evidence type="ECO:0000256" key="9">
    <source>
        <dbReference type="ARBA" id="ARBA00023270"/>
    </source>
</evidence>
<keyword evidence="2" id="KW-0949">S-adenosyl-L-methionine</keyword>
<keyword evidence="8" id="KW-0456">Lyase</keyword>
<dbReference type="PANTHER" id="PTHR33866:SF2">
    <property type="entry name" value="S-ADENOSYLMETHIONINE DECARBOXYLASE PROENZYME"/>
    <property type="match status" value="1"/>
</dbReference>
<evidence type="ECO:0000256" key="2">
    <source>
        <dbReference type="ARBA" id="ARBA00022691"/>
    </source>
</evidence>
<keyword evidence="12" id="KW-1185">Reference proteome</keyword>
<protein>
    <submittedName>
        <fullName evidence="11">Adenosylmethionine decarboxylase</fullName>
    </submittedName>
</protein>
<keyword evidence="10" id="KW-0670">Pyruvate</keyword>
<reference evidence="11 12" key="1">
    <citation type="journal article" date="2019" name="Int. J. Syst. Evol. Microbiol.">
        <title>The Global Catalogue of Microorganisms (GCM) 10K type strain sequencing project: providing services to taxonomists for standard genome sequencing and annotation.</title>
        <authorList>
            <consortium name="The Broad Institute Genomics Platform"/>
            <consortium name="The Broad Institute Genome Sequencing Center for Infectious Disease"/>
            <person name="Wu L."/>
            <person name="Ma J."/>
        </authorList>
    </citation>
    <scope>NUCLEOTIDE SEQUENCE [LARGE SCALE GENOMIC DNA]</scope>
    <source>
        <strain evidence="11 12">JCM 11896</strain>
    </source>
</reference>
<accession>A0ABN1XV28</accession>
<keyword evidence="4" id="KW-0068">Autocatalytic cleavage</keyword>
<evidence type="ECO:0000256" key="5">
    <source>
        <dbReference type="ARBA" id="ARBA00023066"/>
    </source>
</evidence>
<dbReference type="InterPro" id="IPR016067">
    <property type="entry name" value="S-AdoMet_deCO2ase_core"/>
</dbReference>
<organism evidence="11 12">
    <name type="scientific">Pseudonocardia kongjuensis</name>
    <dbReference type="NCBI Taxonomy" id="102227"/>
    <lineage>
        <taxon>Bacteria</taxon>
        <taxon>Bacillati</taxon>
        <taxon>Actinomycetota</taxon>
        <taxon>Actinomycetes</taxon>
        <taxon>Pseudonocardiales</taxon>
        <taxon>Pseudonocardiaceae</taxon>
        <taxon>Pseudonocardia</taxon>
    </lineage>
</organism>
<evidence type="ECO:0000256" key="10">
    <source>
        <dbReference type="ARBA" id="ARBA00023317"/>
    </source>
</evidence>
<keyword evidence="5" id="KW-0745">Spermidine biosynthesis</keyword>
<keyword evidence="7" id="KW-0865">Zymogen</keyword>
<evidence type="ECO:0000256" key="7">
    <source>
        <dbReference type="ARBA" id="ARBA00023145"/>
    </source>
</evidence>
<comment type="caution">
    <text evidence="11">The sequence shown here is derived from an EMBL/GenBank/DDBJ whole genome shotgun (WGS) entry which is preliminary data.</text>
</comment>
<evidence type="ECO:0000313" key="11">
    <source>
        <dbReference type="EMBL" id="GAA1390763.1"/>
    </source>
</evidence>
<evidence type="ECO:0000256" key="4">
    <source>
        <dbReference type="ARBA" id="ARBA00022813"/>
    </source>
</evidence>
<dbReference type="Pfam" id="PF02675">
    <property type="entry name" value="AdoMet_dc"/>
    <property type="match status" value="1"/>
</dbReference>
<keyword evidence="9" id="KW-0704">Schiff base</keyword>